<dbReference type="EMBL" id="CAXAJV020001301">
    <property type="protein sequence ID" value="CAL7951474.1"/>
    <property type="molecule type" value="Genomic_DNA"/>
</dbReference>
<proteinExistence type="predicted"/>
<organism evidence="2 3">
    <name type="scientific">Xylocopa violacea</name>
    <name type="common">Violet carpenter bee</name>
    <name type="synonym">Apis violacea</name>
    <dbReference type="NCBI Taxonomy" id="135666"/>
    <lineage>
        <taxon>Eukaryota</taxon>
        <taxon>Metazoa</taxon>
        <taxon>Ecdysozoa</taxon>
        <taxon>Arthropoda</taxon>
        <taxon>Hexapoda</taxon>
        <taxon>Insecta</taxon>
        <taxon>Pterygota</taxon>
        <taxon>Neoptera</taxon>
        <taxon>Endopterygota</taxon>
        <taxon>Hymenoptera</taxon>
        <taxon>Apocrita</taxon>
        <taxon>Aculeata</taxon>
        <taxon>Apoidea</taxon>
        <taxon>Anthophila</taxon>
        <taxon>Apidae</taxon>
        <taxon>Xylocopa</taxon>
        <taxon>Xylocopa</taxon>
    </lineage>
</organism>
<comment type="caution">
    <text evidence="2">The sequence shown here is derived from an EMBL/GenBank/DDBJ whole genome shotgun (WGS) entry which is preliminary data.</text>
</comment>
<evidence type="ECO:0000256" key="1">
    <source>
        <dbReference type="SAM" id="SignalP"/>
    </source>
</evidence>
<keyword evidence="1" id="KW-0732">Signal</keyword>
<evidence type="ECO:0000313" key="2">
    <source>
        <dbReference type="EMBL" id="CAL7951474.1"/>
    </source>
</evidence>
<gene>
    <name evidence="2" type="ORF">XYLVIOL_LOCUS10537</name>
</gene>
<feature type="signal peptide" evidence="1">
    <location>
        <begin position="1"/>
        <end position="21"/>
    </location>
</feature>
<keyword evidence="3" id="KW-1185">Reference proteome</keyword>
<dbReference type="Proteomes" id="UP001642520">
    <property type="component" value="Unassembled WGS sequence"/>
</dbReference>
<sequence length="255" mass="26487">MRILFSLILILACLCALGSSAIDSTESKLTTKLTPINSPSYEDHAKDLTPSASDRTPLIPAFHISKEYGQPVGYGGGGPYGSYLGLGTSIYGPGTAYRGTGLNPGYLNPSYKGYPVGGPSGIIGGGHVGYGYYGTAGYNPGYGGYGGYGGYAGNSGYNGYAVGLDGYGGYGSGYGYGGYGSGIYDDGYGGYYGYDGRSGYGRYGGLDKYGTGYSGYGSTNYGSTYNARSNYDPYVNRNTNYGSYTGYPSGYRGYS</sequence>
<feature type="chain" id="PRO_5045902168" description="Prisilkin-39" evidence="1">
    <location>
        <begin position="22"/>
        <end position="255"/>
    </location>
</feature>
<evidence type="ECO:0000313" key="3">
    <source>
        <dbReference type="Proteomes" id="UP001642520"/>
    </source>
</evidence>
<protein>
    <recommendedName>
        <fullName evidence="4">Prisilkin-39</fullName>
    </recommendedName>
</protein>
<accession>A0ABP1PE27</accession>
<name>A0ABP1PE27_XYLVO</name>
<evidence type="ECO:0008006" key="4">
    <source>
        <dbReference type="Google" id="ProtNLM"/>
    </source>
</evidence>
<reference evidence="2 3" key="1">
    <citation type="submission" date="2024-08" db="EMBL/GenBank/DDBJ databases">
        <authorList>
            <person name="Will J Nash"/>
            <person name="Angela Man"/>
            <person name="Seanna McTaggart"/>
            <person name="Kendall Baker"/>
            <person name="Tom Barker"/>
            <person name="Leah Catchpole"/>
            <person name="Alex Durrant"/>
            <person name="Karim Gharbi"/>
            <person name="Naomi Irish"/>
            <person name="Gemy Kaithakottil"/>
            <person name="Debby Ku"/>
            <person name="Aaliyah Providence"/>
            <person name="Felix Shaw"/>
            <person name="David Swarbreck"/>
            <person name="Chris Watkins"/>
            <person name="Ann M. McCartney"/>
            <person name="Giulio Formenti"/>
            <person name="Alice Mouton"/>
            <person name="Noel Vella"/>
            <person name="Bjorn M von Reumont"/>
            <person name="Adriana Vella"/>
            <person name="Wilfried Haerty"/>
        </authorList>
    </citation>
    <scope>NUCLEOTIDE SEQUENCE [LARGE SCALE GENOMIC DNA]</scope>
</reference>